<reference evidence="12 13" key="1">
    <citation type="submission" date="2024-01" db="EMBL/GenBank/DDBJ databases">
        <title>The complete chloroplast genome sequence of Lithospermum erythrorhizon: insights into the phylogenetic relationship among Boraginaceae species and the maternal lineages of purple gromwells.</title>
        <authorList>
            <person name="Okada T."/>
            <person name="Watanabe K."/>
        </authorList>
    </citation>
    <scope>NUCLEOTIDE SEQUENCE [LARGE SCALE GENOMIC DNA]</scope>
</reference>
<dbReference type="FunFam" id="1.20.1280.290:FF:000003">
    <property type="entry name" value="Bidirectional sugar transporter SWEET"/>
    <property type="match status" value="1"/>
</dbReference>
<evidence type="ECO:0000256" key="9">
    <source>
        <dbReference type="ARBA" id="ARBA00023136"/>
    </source>
</evidence>
<dbReference type="AlphaFoldDB" id="A0AAV3RME9"/>
<evidence type="ECO:0000256" key="2">
    <source>
        <dbReference type="ARBA" id="ARBA00007809"/>
    </source>
</evidence>
<organism evidence="12 13">
    <name type="scientific">Lithospermum erythrorhizon</name>
    <name type="common">Purple gromwell</name>
    <name type="synonym">Lithospermum officinale var. erythrorhizon</name>
    <dbReference type="NCBI Taxonomy" id="34254"/>
    <lineage>
        <taxon>Eukaryota</taxon>
        <taxon>Viridiplantae</taxon>
        <taxon>Streptophyta</taxon>
        <taxon>Embryophyta</taxon>
        <taxon>Tracheophyta</taxon>
        <taxon>Spermatophyta</taxon>
        <taxon>Magnoliopsida</taxon>
        <taxon>eudicotyledons</taxon>
        <taxon>Gunneridae</taxon>
        <taxon>Pentapetalae</taxon>
        <taxon>asterids</taxon>
        <taxon>lamiids</taxon>
        <taxon>Boraginales</taxon>
        <taxon>Boraginaceae</taxon>
        <taxon>Boraginoideae</taxon>
        <taxon>Lithospermeae</taxon>
        <taxon>Lithospermum</taxon>
    </lineage>
</organism>
<keyword evidence="4" id="KW-1003">Cell membrane</keyword>
<dbReference type="PANTHER" id="PTHR10791">
    <property type="entry name" value="RAG1-ACTIVATING PROTEIN 1"/>
    <property type="match status" value="1"/>
</dbReference>
<comment type="subcellular location">
    <subcellularLocation>
        <location evidence="1 10">Cell membrane</location>
        <topology evidence="1 10">Multi-pass membrane protein</topology>
    </subcellularLocation>
</comment>
<dbReference type="Pfam" id="PF03083">
    <property type="entry name" value="MtN3_slv"/>
    <property type="match status" value="2"/>
</dbReference>
<evidence type="ECO:0000313" key="13">
    <source>
        <dbReference type="Proteomes" id="UP001454036"/>
    </source>
</evidence>
<feature type="compositionally biased region" description="Basic and acidic residues" evidence="11">
    <location>
        <begin position="262"/>
        <end position="276"/>
    </location>
</feature>
<keyword evidence="6 10" id="KW-0812">Transmembrane</keyword>
<feature type="transmembrane region" description="Helical" evidence="10">
    <location>
        <begin position="6"/>
        <end position="26"/>
    </location>
</feature>
<feature type="transmembrane region" description="Helical" evidence="10">
    <location>
        <begin position="105"/>
        <end position="125"/>
    </location>
</feature>
<evidence type="ECO:0000256" key="1">
    <source>
        <dbReference type="ARBA" id="ARBA00004651"/>
    </source>
</evidence>
<dbReference type="Gene3D" id="1.20.1280.290">
    <property type="match status" value="2"/>
</dbReference>
<comment type="function">
    <text evidence="10">Mediates both low-affinity uptake and efflux of sugar across the membrane.</text>
</comment>
<dbReference type="InterPro" id="IPR004316">
    <property type="entry name" value="SWEET_rpt"/>
</dbReference>
<sequence length="318" mass="35424">MAFPNTTQMAFVCGILGNIVSFLVYLAPLPTFYRIYKKKSTEGFQSIPYSVALFSAMLYLYYAFIKGNSLMLITINSVGSVVETAYLIVFMIYATKKAKMFTTKLIILFNIGALGLIMGLTGLLVKGKLRVSMVGWICAVFSVSVFAAPLSIMRRVIKTKSVEYLPFNLSVCLTLCAVMWFFYGLLIKDFYIATPNILGFTFGVAQMILYAVYRKGKKQVLPEIETKQLQTVVDITTLEKQQELTSSILGKQEQEAQIETRVSQRQENDAIDHQENDTSIATASPDESVTDPSPIIVVDRPISVVNEVQPNMVIACNV</sequence>
<name>A0AAV3RME9_LITER</name>
<dbReference type="Proteomes" id="UP001454036">
    <property type="component" value="Unassembled WGS sequence"/>
</dbReference>
<feature type="transmembrane region" description="Helical" evidence="10">
    <location>
        <begin position="192"/>
        <end position="213"/>
    </location>
</feature>
<evidence type="ECO:0000256" key="11">
    <source>
        <dbReference type="SAM" id="MobiDB-lite"/>
    </source>
</evidence>
<feature type="transmembrane region" description="Helical" evidence="10">
    <location>
        <begin position="164"/>
        <end position="186"/>
    </location>
</feature>
<keyword evidence="13" id="KW-1185">Reference proteome</keyword>
<comment type="similarity">
    <text evidence="2 10">Belongs to the SWEET sugar transporter family.</text>
</comment>
<keyword evidence="9 10" id="KW-0472">Membrane</keyword>
<comment type="caution">
    <text evidence="12">The sequence shown here is derived from an EMBL/GenBank/DDBJ whole genome shotgun (WGS) entry which is preliminary data.</text>
</comment>
<keyword evidence="5 10" id="KW-0762">Sugar transport</keyword>
<feature type="compositionally biased region" description="Polar residues" evidence="11">
    <location>
        <begin position="277"/>
        <end position="291"/>
    </location>
</feature>
<keyword evidence="3 10" id="KW-0813">Transport</keyword>
<keyword evidence="8 10" id="KW-1133">Transmembrane helix</keyword>
<dbReference type="GO" id="GO:0005886">
    <property type="term" value="C:plasma membrane"/>
    <property type="evidence" value="ECO:0007669"/>
    <property type="project" value="UniProtKB-SubCell"/>
</dbReference>
<gene>
    <name evidence="12" type="ORF">LIER_28649</name>
</gene>
<dbReference type="FunFam" id="1.20.1280.290:FF:000001">
    <property type="entry name" value="Bidirectional sugar transporter SWEET"/>
    <property type="match status" value="1"/>
</dbReference>
<accession>A0AAV3RME9</accession>
<evidence type="ECO:0000256" key="7">
    <source>
        <dbReference type="ARBA" id="ARBA00022737"/>
    </source>
</evidence>
<feature type="transmembrane region" description="Helical" evidence="10">
    <location>
        <begin position="70"/>
        <end position="93"/>
    </location>
</feature>
<proteinExistence type="inferred from homology"/>
<feature type="transmembrane region" description="Helical" evidence="10">
    <location>
        <begin position="47"/>
        <end position="64"/>
    </location>
</feature>
<protein>
    <recommendedName>
        <fullName evidence="10">Bidirectional sugar transporter SWEET</fullName>
    </recommendedName>
</protein>
<evidence type="ECO:0000256" key="4">
    <source>
        <dbReference type="ARBA" id="ARBA00022475"/>
    </source>
</evidence>
<evidence type="ECO:0000256" key="3">
    <source>
        <dbReference type="ARBA" id="ARBA00022448"/>
    </source>
</evidence>
<dbReference type="PANTHER" id="PTHR10791:SF157">
    <property type="entry name" value="BIDIRECTIONAL SUGAR TRANSPORTER SWEET"/>
    <property type="match status" value="1"/>
</dbReference>
<dbReference type="EMBL" id="BAABME010009615">
    <property type="protein sequence ID" value="GAA0175482.1"/>
    <property type="molecule type" value="Genomic_DNA"/>
</dbReference>
<evidence type="ECO:0000256" key="6">
    <source>
        <dbReference type="ARBA" id="ARBA00022692"/>
    </source>
</evidence>
<evidence type="ECO:0000256" key="8">
    <source>
        <dbReference type="ARBA" id="ARBA00022989"/>
    </source>
</evidence>
<keyword evidence="7" id="KW-0677">Repeat</keyword>
<evidence type="ECO:0000313" key="12">
    <source>
        <dbReference type="EMBL" id="GAA0175482.1"/>
    </source>
</evidence>
<dbReference type="GO" id="GO:0051119">
    <property type="term" value="F:sugar transmembrane transporter activity"/>
    <property type="evidence" value="ECO:0007669"/>
    <property type="project" value="InterPro"/>
</dbReference>
<feature type="transmembrane region" description="Helical" evidence="10">
    <location>
        <begin position="131"/>
        <end position="152"/>
    </location>
</feature>
<feature type="region of interest" description="Disordered" evidence="11">
    <location>
        <begin position="260"/>
        <end position="293"/>
    </location>
</feature>
<evidence type="ECO:0000256" key="10">
    <source>
        <dbReference type="RuleBase" id="RU910715"/>
    </source>
</evidence>
<evidence type="ECO:0000256" key="5">
    <source>
        <dbReference type="ARBA" id="ARBA00022597"/>
    </source>
</evidence>
<dbReference type="InterPro" id="IPR047664">
    <property type="entry name" value="SWEET"/>
</dbReference>